<feature type="domain" description="Histidine kinase" evidence="3">
    <location>
        <begin position="263"/>
        <end position="467"/>
    </location>
</feature>
<keyword evidence="4" id="KW-0547">Nucleotide-binding</keyword>
<dbReference type="Gene3D" id="3.30.565.10">
    <property type="entry name" value="Histidine kinase-like ATPase, C-terminal domain"/>
    <property type="match status" value="1"/>
</dbReference>
<evidence type="ECO:0000313" key="5">
    <source>
        <dbReference type="Proteomes" id="UP001597073"/>
    </source>
</evidence>
<sequence>MTPTETAKILATFPALAQVPEEQLIWLAANSRPKHMEAGEMLSSPEFPLTGSHFIMTGRFSVYNYQGGIRRDLGALQTGEITGALPFSRGDKTTVYIAAANPAMVITLPIGLISIMIVEHYELTQALVHVMCNRIRYMTSIQLQNEKMMALGKLSAGITHEINNPVAANISDADSLIRFLGEVNRSVKLLPSTQLTAQAAAAFDLVDRIGDHNGHSAFLPFKERIQKEDELTKWLEENNVNNADDLADILVDLNIDHKTLDNFKTHYTNEQLASFLRWMAELLRARQTAQNLLSSSKRIEELIRSVKTFTHMDRGADRQTADIHHGISNALTLLAHKRKNLNIGLEENFYPGLPEIPILIGELNQVWTNMIDNALDAMENDGGGTLSLSTGLADGNIVVTIADTGPGIPQTIQPFIFDPFFTTKEIGKGTGIGLEVVRTIVAQHFGSVSVTSRPGKTLFTVSLPVQTPD</sequence>
<dbReference type="Pfam" id="PF02518">
    <property type="entry name" value="HATPase_c"/>
    <property type="match status" value="1"/>
</dbReference>
<reference evidence="5" key="1">
    <citation type="journal article" date="2019" name="Int. J. Syst. Evol. Microbiol.">
        <title>The Global Catalogue of Microorganisms (GCM) 10K type strain sequencing project: providing services to taxonomists for standard genome sequencing and annotation.</title>
        <authorList>
            <consortium name="The Broad Institute Genomics Platform"/>
            <consortium name="The Broad Institute Genome Sequencing Center for Infectious Disease"/>
            <person name="Wu L."/>
            <person name="Ma J."/>
        </authorList>
    </citation>
    <scope>NUCLEOTIDE SEQUENCE [LARGE SCALE GENOMIC DNA]</scope>
    <source>
        <strain evidence="5">CCUG 60742</strain>
    </source>
</reference>
<dbReference type="InterPro" id="IPR018490">
    <property type="entry name" value="cNMP-bd_dom_sf"/>
</dbReference>
<proteinExistence type="predicted"/>
<dbReference type="PANTHER" id="PTHR43065:SF48">
    <property type="entry name" value="HISTIDINE KINASE"/>
    <property type="match status" value="1"/>
</dbReference>
<dbReference type="PROSITE" id="PS50109">
    <property type="entry name" value="HIS_KIN"/>
    <property type="match status" value="1"/>
</dbReference>
<evidence type="ECO:0000313" key="4">
    <source>
        <dbReference type="EMBL" id="MFD0764594.1"/>
    </source>
</evidence>
<dbReference type="InterPro" id="IPR004358">
    <property type="entry name" value="Sig_transdc_His_kin-like_C"/>
</dbReference>
<organism evidence="4 5">
    <name type="scientific">Mucilaginibacter lutimaris</name>
    <dbReference type="NCBI Taxonomy" id="931629"/>
    <lineage>
        <taxon>Bacteria</taxon>
        <taxon>Pseudomonadati</taxon>
        <taxon>Bacteroidota</taxon>
        <taxon>Sphingobacteriia</taxon>
        <taxon>Sphingobacteriales</taxon>
        <taxon>Sphingobacteriaceae</taxon>
        <taxon>Mucilaginibacter</taxon>
    </lineage>
</organism>
<dbReference type="EMBL" id="JBHTIA010000003">
    <property type="protein sequence ID" value="MFD0764594.1"/>
    <property type="molecule type" value="Genomic_DNA"/>
</dbReference>
<accession>A0ABW2ZEI1</accession>
<dbReference type="GO" id="GO:0005524">
    <property type="term" value="F:ATP binding"/>
    <property type="evidence" value="ECO:0007669"/>
    <property type="project" value="UniProtKB-KW"/>
</dbReference>
<dbReference type="Proteomes" id="UP001597073">
    <property type="component" value="Unassembled WGS sequence"/>
</dbReference>
<dbReference type="InterPro" id="IPR005467">
    <property type="entry name" value="His_kinase_dom"/>
</dbReference>
<dbReference type="EC" id="2.7.13.3" evidence="2"/>
<keyword evidence="5" id="KW-1185">Reference proteome</keyword>
<dbReference type="SUPFAM" id="SSF51206">
    <property type="entry name" value="cAMP-binding domain-like"/>
    <property type="match status" value="1"/>
</dbReference>
<keyword evidence="4" id="KW-0067">ATP-binding</keyword>
<evidence type="ECO:0000256" key="2">
    <source>
        <dbReference type="ARBA" id="ARBA00012438"/>
    </source>
</evidence>
<dbReference type="InterPro" id="IPR036890">
    <property type="entry name" value="HATPase_C_sf"/>
</dbReference>
<gene>
    <name evidence="4" type="ORF">ACFQZI_06995</name>
</gene>
<dbReference type="PRINTS" id="PR00344">
    <property type="entry name" value="BCTRLSENSOR"/>
</dbReference>
<dbReference type="SMART" id="SM00387">
    <property type="entry name" value="HATPase_c"/>
    <property type="match status" value="1"/>
</dbReference>
<dbReference type="SUPFAM" id="SSF55874">
    <property type="entry name" value="ATPase domain of HSP90 chaperone/DNA topoisomerase II/histidine kinase"/>
    <property type="match status" value="1"/>
</dbReference>
<evidence type="ECO:0000256" key="1">
    <source>
        <dbReference type="ARBA" id="ARBA00000085"/>
    </source>
</evidence>
<dbReference type="Gene3D" id="1.10.287.130">
    <property type="match status" value="1"/>
</dbReference>
<dbReference type="PANTHER" id="PTHR43065">
    <property type="entry name" value="SENSOR HISTIDINE KINASE"/>
    <property type="match status" value="1"/>
</dbReference>
<dbReference type="InterPro" id="IPR014710">
    <property type="entry name" value="RmlC-like_jellyroll"/>
</dbReference>
<protein>
    <recommendedName>
        <fullName evidence="2">histidine kinase</fullName>
        <ecNumber evidence="2">2.7.13.3</ecNumber>
    </recommendedName>
</protein>
<dbReference type="Gene3D" id="2.60.120.10">
    <property type="entry name" value="Jelly Rolls"/>
    <property type="match status" value="1"/>
</dbReference>
<evidence type="ECO:0000259" key="3">
    <source>
        <dbReference type="PROSITE" id="PS50109"/>
    </source>
</evidence>
<name>A0ABW2ZEI1_9SPHI</name>
<comment type="catalytic activity">
    <reaction evidence="1">
        <text>ATP + protein L-histidine = ADP + protein N-phospho-L-histidine.</text>
        <dbReference type="EC" id="2.7.13.3"/>
    </reaction>
</comment>
<comment type="caution">
    <text evidence="4">The sequence shown here is derived from an EMBL/GenBank/DDBJ whole genome shotgun (WGS) entry which is preliminary data.</text>
</comment>
<dbReference type="RefSeq" id="WP_377140285.1">
    <property type="nucleotide sequence ID" value="NZ_JBHTIA010000003.1"/>
</dbReference>
<dbReference type="InterPro" id="IPR003594">
    <property type="entry name" value="HATPase_dom"/>
</dbReference>